<evidence type="ECO:0000313" key="3">
    <source>
        <dbReference type="Proteomes" id="UP000322667"/>
    </source>
</evidence>
<dbReference type="Proteomes" id="UP000322667">
    <property type="component" value="Chromosome A08"/>
</dbReference>
<evidence type="ECO:0000313" key="2">
    <source>
        <dbReference type="EMBL" id="TYI16102.1"/>
    </source>
</evidence>
<dbReference type="AlphaFoldDB" id="A0A5D2PJ98"/>
<feature type="chain" id="PRO_5022679840" evidence="1">
    <location>
        <begin position="25"/>
        <end position="79"/>
    </location>
</feature>
<evidence type="ECO:0000256" key="1">
    <source>
        <dbReference type="SAM" id="SignalP"/>
    </source>
</evidence>
<organism evidence="2 3">
    <name type="scientific">Gossypium tomentosum</name>
    <name type="common">Hawaiian cotton</name>
    <name type="synonym">Gossypium sandvicense</name>
    <dbReference type="NCBI Taxonomy" id="34277"/>
    <lineage>
        <taxon>Eukaryota</taxon>
        <taxon>Viridiplantae</taxon>
        <taxon>Streptophyta</taxon>
        <taxon>Embryophyta</taxon>
        <taxon>Tracheophyta</taxon>
        <taxon>Spermatophyta</taxon>
        <taxon>Magnoliopsida</taxon>
        <taxon>eudicotyledons</taxon>
        <taxon>Gunneridae</taxon>
        <taxon>Pentapetalae</taxon>
        <taxon>rosids</taxon>
        <taxon>malvids</taxon>
        <taxon>Malvales</taxon>
        <taxon>Malvaceae</taxon>
        <taxon>Malvoideae</taxon>
        <taxon>Gossypium</taxon>
    </lineage>
</organism>
<keyword evidence="3" id="KW-1185">Reference proteome</keyword>
<protein>
    <submittedName>
        <fullName evidence="2">Uncharacterized protein</fullName>
    </submittedName>
</protein>
<feature type="signal peptide" evidence="1">
    <location>
        <begin position="1"/>
        <end position="24"/>
    </location>
</feature>
<gene>
    <name evidence="2" type="ORF">ES332_A08G231500v1</name>
</gene>
<name>A0A5D2PJ98_GOSTO</name>
<reference evidence="2 3" key="1">
    <citation type="submission" date="2019-07" db="EMBL/GenBank/DDBJ databases">
        <title>WGS assembly of Gossypium tomentosum.</title>
        <authorList>
            <person name="Chen Z.J."/>
            <person name="Sreedasyam A."/>
            <person name="Ando A."/>
            <person name="Song Q."/>
            <person name="De L."/>
            <person name="Hulse-Kemp A."/>
            <person name="Ding M."/>
            <person name="Ye W."/>
            <person name="Kirkbride R."/>
            <person name="Jenkins J."/>
            <person name="Plott C."/>
            <person name="Lovell J."/>
            <person name="Lin Y.-M."/>
            <person name="Vaughn R."/>
            <person name="Liu B."/>
            <person name="Li W."/>
            <person name="Simpson S."/>
            <person name="Scheffler B."/>
            <person name="Saski C."/>
            <person name="Grover C."/>
            <person name="Hu G."/>
            <person name="Conover J."/>
            <person name="Carlson J."/>
            <person name="Shu S."/>
            <person name="Boston L."/>
            <person name="Williams M."/>
            <person name="Peterson D."/>
            <person name="Mcgee K."/>
            <person name="Jones D."/>
            <person name="Wendel J."/>
            <person name="Stelly D."/>
            <person name="Grimwood J."/>
            <person name="Schmutz J."/>
        </authorList>
    </citation>
    <scope>NUCLEOTIDE SEQUENCE [LARGE SCALE GENOMIC DNA]</scope>
    <source>
        <strain evidence="2">7179.01</strain>
    </source>
</reference>
<accession>A0A5D2PJ98</accession>
<proteinExistence type="predicted"/>
<dbReference type="EMBL" id="CM017617">
    <property type="protein sequence ID" value="TYI16102.1"/>
    <property type="molecule type" value="Genomic_DNA"/>
</dbReference>
<keyword evidence="1" id="KW-0732">Signal</keyword>
<sequence>MTSFGAASFFVVLIVAFGVSNSKACTHDSDCLPVSEPLPFDDVPMVNAKCFTDTDCIKACPPTCRPYCLHFFCVCYCSG</sequence>